<dbReference type="Gene3D" id="2.60.120.10">
    <property type="entry name" value="Jelly Rolls"/>
    <property type="match status" value="1"/>
</dbReference>
<gene>
    <name evidence="2" type="ORF">METZ01_LOCUS92089</name>
</gene>
<evidence type="ECO:0000313" key="2">
    <source>
        <dbReference type="EMBL" id="SVA39235.1"/>
    </source>
</evidence>
<sequence length="128" mass="14593">VDNDSRYVYFLDNEAFEETDRVGFRRRVINGENLQLCFWRIADQATGSLIHRHDDAEQLGIIFRGSLDFRIGDTSDTEERKVLSPGDVYIAGPGIWHGDSVFHGDDVYAECWILDVFVPPRDDLKATG</sequence>
<proteinExistence type="predicted"/>
<dbReference type="InterPro" id="IPR014710">
    <property type="entry name" value="RmlC-like_jellyroll"/>
</dbReference>
<feature type="domain" description="Cupin type-2" evidence="1">
    <location>
        <begin position="39"/>
        <end position="98"/>
    </location>
</feature>
<dbReference type="EMBL" id="UINC01008726">
    <property type="protein sequence ID" value="SVA39235.1"/>
    <property type="molecule type" value="Genomic_DNA"/>
</dbReference>
<dbReference type="InterPro" id="IPR013096">
    <property type="entry name" value="Cupin_2"/>
</dbReference>
<name>A0A381VFW4_9ZZZZ</name>
<dbReference type="Pfam" id="PF07883">
    <property type="entry name" value="Cupin_2"/>
    <property type="match status" value="1"/>
</dbReference>
<reference evidence="2" key="1">
    <citation type="submission" date="2018-05" db="EMBL/GenBank/DDBJ databases">
        <authorList>
            <person name="Lanie J.A."/>
            <person name="Ng W.-L."/>
            <person name="Kazmierczak K.M."/>
            <person name="Andrzejewski T.M."/>
            <person name="Davidsen T.M."/>
            <person name="Wayne K.J."/>
            <person name="Tettelin H."/>
            <person name="Glass J.I."/>
            <person name="Rusch D."/>
            <person name="Podicherti R."/>
            <person name="Tsui H.-C.T."/>
            <person name="Winkler M.E."/>
        </authorList>
    </citation>
    <scope>NUCLEOTIDE SEQUENCE</scope>
</reference>
<dbReference type="SUPFAM" id="SSF51182">
    <property type="entry name" value="RmlC-like cupins"/>
    <property type="match status" value="1"/>
</dbReference>
<accession>A0A381VFW4</accession>
<dbReference type="AlphaFoldDB" id="A0A381VFW4"/>
<organism evidence="2">
    <name type="scientific">marine metagenome</name>
    <dbReference type="NCBI Taxonomy" id="408172"/>
    <lineage>
        <taxon>unclassified sequences</taxon>
        <taxon>metagenomes</taxon>
        <taxon>ecological metagenomes</taxon>
    </lineage>
</organism>
<protein>
    <recommendedName>
        <fullName evidence="1">Cupin type-2 domain-containing protein</fullName>
    </recommendedName>
</protein>
<evidence type="ECO:0000259" key="1">
    <source>
        <dbReference type="Pfam" id="PF07883"/>
    </source>
</evidence>
<feature type="non-terminal residue" evidence="2">
    <location>
        <position position="1"/>
    </location>
</feature>
<dbReference type="InterPro" id="IPR011051">
    <property type="entry name" value="RmlC_Cupin_sf"/>
</dbReference>